<gene>
    <name evidence="2" type="ORF">IPP15_02355</name>
</gene>
<organism evidence="2 3">
    <name type="scientific">Candidatus Opimibacter skivensis</name>
    <dbReference type="NCBI Taxonomy" id="2982028"/>
    <lineage>
        <taxon>Bacteria</taxon>
        <taxon>Pseudomonadati</taxon>
        <taxon>Bacteroidota</taxon>
        <taxon>Saprospiria</taxon>
        <taxon>Saprospirales</taxon>
        <taxon>Saprospiraceae</taxon>
        <taxon>Candidatus Opimibacter</taxon>
    </lineage>
</organism>
<feature type="transmembrane region" description="Helical" evidence="1">
    <location>
        <begin position="100"/>
        <end position="118"/>
    </location>
</feature>
<feature type="transmembrane region" description="Helical" evidence="1">
    <location>
        <begin position="168"/>
        <end position="185"/>
    </location>
</feature>
<keyword evidence="1" id="KW-0472">Membrane</keyword>
<dbReference type="Pfam" id="PF13795">
    <property type="entry name" value="HupE_UreJ_2"/>
    <property type="match status" value="1"/>
</dbReference>
<dbReference type="EMBL" id="JADKGY010000001">
    <property type="protein sequence ID" value="MBK9981262.1"/>
    <property type="molecule type" value="Genomic_DNA"/>
</dbReference>
<dbReference type="InterPro" id="IPR032809">
    <property type="entry name" value="Put_HupE_UreJ"/>
</dbReference>
<evidence type="ECO:0000313" key="3">
    <source>
        <dbReference type="Proteomes" id="UP000808337"/>
    </source>
</evidence>
<comment type="caution">
    <text evidence="2">The sequence shown here is derived from an EMBL/GenBank/DDBJ whole genome shotgun (WGS) entry which is preliminary data.</text>
</comment>
<protein>
    <submittedName>
        <fullName evidence="2">HupE/UreJ family protein</fullName>
    </submittedName>
</protein>
<feature type="transmembrane region" description="Helical" evidence="1">
    <location>
        <begin position="130"/>
        <end position="156"/>
    </location>
</feature>
<reference evidence="2 3" key="1">
    <citation type="submission" date="2020-10" db="EMBL/GenBank/DDBJ databases">
        <title>Connecting structure to function with the recovery of over 1000 high-quality activated sludge metagenome-assembled genomes encoding full-length rRNA genes using long-read sequencing.</title>
        <authorList>
            <person name="Singleton C.M."/>
            <person name="Petriglieri F."/>
            <person name="Kristensen J.M."/>
            <person name="Kirkegaard R.H."/>
            <person name="Michaelsen T.Y."/>
            <person name="Andersen M.H."/>
            <person name="Karst S.M."/>
            <person name="Dueholm M.S."/>
            <person name="Nielsen P.H."/>
            <person name="Albertsen M."/>
        </authorList>
    </citation>
    <scope>NUCLEOTIDE SEQUENCE [LARGE SCALE GENOMIC DNA]</scope>
    <source>
        <strain evidence="2">Ribe_18-Q3-R11-54_MAXAC.273</strain>
    </source>
</reference>
<keyword evidence="1" id="KW-0812">Transmembrane</keyword>
<dbReference type="Proteomes" id="UP000808337">
    <property type="component" value="Unassembled WGS sequence"/>
</dbReference>
<sequence>MFQVYLRLGIDHILNISAFDHIVFIIALCAMYAATDWKRILILVTAFTLGHSITLAMSSLNIISLKPELVELLIPITILITAIQNLIVKPKPDQRWRPNYFLALFFGFIHGMGFSNYFKALLGREASIVLPLFGFNLGVEIGQLCIVACIMILNYMVVSVGKVKQSKWNLIVSTLAAILAVYMIVQRIRLL</sequence>
<feature type="transmembrane region" description="Helical" evidence="1">
    <location>
        <begin position="40"/>
        <end position="63"/>
    </location>
</feature>
<evidence type="ECO:0000313" key="2">
    <source>
        <dbReference type="EMBL" id="MBK9981262.1"/>
    </source>
</evidence>
<proteinExistence type="predicted"/>
<keyword evidence="1" id="KW-1133">Transmembrane helix</keyword>
<feature type="transmembrane region" description="Helical" evidence="1">
    <location>
        <begin position="69"/>
        <end position="88"/>
    </location>
</feature>
<feature type="transmembrane region" description="Helical" evidence="1">
    <location>
        <begin position="12"/>
        <end position="33"/>
    </location>
</feature>
<evidence type="ECO:0000256" key="1">
    <source>
        <dbReference type="SAM" id="Phobius"/>
    </source>
</evidence>
<accession>A0A9D7SSX7</accession>
<name>A0A9D7SSX7_9BACT</name>
<dbReference type="AlphaFoldDB" id="A0A9D7SSX7"/>